<dbReference type="InterPro" id="IPR032622">
    <property type="entry name" value="UCP01524_HTH"/>
</dbReference>
<dbReference type="Pfam" id="PF09940">
    <property type="entry name" value="DUF2172"/>
    <property type="match status" value="1"/>
</dbReference>
<feature type="binding site" evidence="1">
    <location>
        <position position="191"/>
    </location>
    <ligand>
        <name>Zn(2+)</name>
        <dbReference type="ChEBI" id="CHEBI:29105"/>
    </ligand>
</feature>
<dbReference type="InterPro" id="IPR032610">
    <property type="entry name" value="DUF2172"/>
</dbReference>
<dbReference type="Proteomes" id="UP000003856">
    <property type="component" value="Unassembled WGS sequence"/>
</dbReference>
<protein>
    <submittedName>
        <fullName evidence="5">Aldehyde dehydrogenase</fullName>
    </submittedName>
</protein>
<evidence type="ECO:0000256" key="1">
    <source>
        <dbReference type="PIRSR" id="PIRSR015244-50"/>
    </source>
</evidence>
<dbReference type="Gene3D" id="1.10.10.10">
    <property type="entry name" value="Winged helix-like DNA-binding domain superfamily/Winged helix DNA-binding domain"/>
    <property type="match status" value="1"/>
</dbReference>
<feature type="binding site" evidence="1">
    <location>
        <position position="327"/>
    </location>
    <ligand>
        <name>Zn(2+)</name>
        <dbReference type="ChEBI" id="CHEBI:29105"/>
    </ligand>
</feature>
<feature type="domain" description="UCP01524 winged helix-turn-helix" evidence="3">
    <location>
        <begin position="360"/>
        <end position="435"/>
    </location>
</feature>
<dbReference type="PIRSF" id="PIRSF015244">
    <property type="entry name" value="UCP015244"/>
    <property type="match status" value="1"/>
</dbReference>
<evidence type="ECO:0000259" key="2">
    <source>
        <dbReference type="Pfam" id="PF09940"/>
    </source>
</evidence>
<name>C5T0W6_ACIDE</name>
<reference evidence="5 6" key="1">
    <citation type="submission" date="2009-05" db="EMBL/GenBank/DDBJ databases">
        <title>The draft genome of Acidovorax delafieldii 2AN.</title>
        <authorList>
            <consortium name="US DOE Joint Genome Institute (JGI-PGF)"/>
            <person name="Lucas S."/>
            <person name="Copeland A."/>
            <person name="Lapidus A."/>
            <person name="Glavina del Rio T."/>
            <person name="Tice H."/>
            <person name="Bruce D."/>
            <person name="Goodwin L."/>
            <person name="Pitluck S."/>
            <person name="Larimer F."/>
            <person name="Land M.L."/>
            <person name="Hauser L."/>
            <person name="Shelobolina E.S."/>
            <person name="Picardal F."/>
            <person name="Roden E."/>
            <person name="Emerson D."/>
        </authorList>
    </citation>
    <scope>NUCLEOTIDE SEQUENCE [LARGE SCALE GENOMIC DNA]</scope>
    <source>
        <strain evidence="5 6">2AN</strain>
    </source>
</reference>
<dbReference type="PATRIC" id="fig|573060.9.peg.4704"/>
<dbReference type="Pfam" id="PF16221">
    <property type="entry name" value="HTH_47"/>
    <property type="match status" value="1"/>
</dbReference>
<comment type="caution">
    <text evidence="5">The sequence shown here is derived from an EMBL/GenBank/DDBJ whole genome shotgun (WGS) entry which is preliminary data.</text>
</comment>
<feature type="domain" description="DUF4910" evidence="4">
    <location>
        <begin position="21"/>
        <end position="358"/>
    </location>
</feature>
<dbReference type="OrthoDB" id="9765654at2"/>
<feature type="binding site" evidence="1">
    <location>
        <position position="197"/>
    </location>
    <ligand>
        <name>Zn(2+)</name>
        <dbReference type="ChEBI" id="CHEBI:29105"/>
    </ligand>
</feature>
<dbReference type="InterPro" id="IPR012353">
    <property type="entry name" value="UCP015244"/>
</dbReference>
<organism evidence="5 6">
    <name type="scientific">Acidovorax delafieldii 2AN</name>
    <dbReference type="NCBI Taxonomy" id="573060"/>
    <lineage>
        <taxon>Bacteria</taxon>
        <taxon>Pseudomonadati</taxon>
        <taxon>Pseudomonadota</taxon>
        <taxon>Betaproteobacteria</taxon>
        <taxon>Burkholderiales</taxon>
        <taxon>Comamonadaceae</taxon>
        <taxon>Acidovorax</taxon>
    </lineage>
</organism>
<dbReference type="SUPFAM" id="SSF53187">
    <property type="entry name" value="Zn-dependent exopeptidases"/>
    <property type="match status" value="1"/>
</dbReference>
<dbReference type="Pfam" id="PF16254">
    <property type="entry name" value="DUF4910"/>
    <property type="match status" value="1"/>
</dbReference>
<keyword evidence="1" id="KW-0862">Zinc</keyword>
<evidence type="ECO:0000313" key="6">
    <source>
        <dbReference type="Proteomes" id="UP000003856"/>
    </source>
</evidence>
<dbReference type="GO" id="GO:0046872">
    <property type="term" value="F:metal ion binding"/>
    <property type="evidence" value="ECO:0007669"/>
    <property type="project" value="UniProtKB-KW"/>
</dbReference>
<evidence type="ECO:0000259" key="4">
    <source>
        <dbReference type="Pfam" id="PF16254"/>
    </source>
</evidence>
<keyword evidence="6" id="KW-1185">Reference proteome</keyword>
<dbReference type="AlphaFoldDB" id="C5T0W6"/>
<evidence type="ECO:0000259" key="3">
    <source>
        <dbReference type="Pfam" id="PF16221"/>
    </source>
</evidence>
<dbReference type="InterPro" id="IPR036388">
    <property type="entry name" value="WH-like_DNA-bd_sf"/>
</dbReference>
<dbReference type="Gene3D" id="3.40.630.10">
    <property type="entry name" value="Zn peptidases"/>
    <property type="match status" value="1"/>
</dbReference>
<gene>
    <name evidence="5" type="ORF">AcdelDRAFT_0546</name>
</gene>
<sequence length="458" mass="50902">MERLQNLLQQLDAAQVGARMFALMERLYPICRSITGQGVRQTLDILQESLPLVRSEVPTGTPAFDWTVPNEWTIRDAWIKDSSGVCIVDFKRSNLHVVSYSIPVHRRLGLRELKEHLHSDPEHPDWIPYRTSYYRETWGFCLAHQQLLSLQEGEYEVCIDADLRPGSLSYAECVIPGASPSEVLLFAHTCHPSLCNDNLSGVVLLAALGQYLRRSQLQWTYRLVFAPATIGSITWLSRNQGHLGQIKAGLIVSVAGDPGAITYKRSRHGNSLIDRAAANIVCQGEKPGTVLPFSPWGYDERQFCSPGINLPVGRITRSPNGAYPQYHTSADNLDLVQAEHLTDSLQRIMRILCVLESDRRYLNLSPFGEPQLGRRGLYQMMGGYTNIGALQHALLWVLNYSDGLHSLLDIAEASGMDFQTLLHAAELAEQSGLLSPGPLSLDLCTISGSELPTYGHTT</sequence>
<dbReference type="InterPro" id="IPR032589">
    <property type="entry name" value="DUF4910"/>
</dbReference>
<proteinExistence type="predicted"/>
<dbReference type="RefSeq" id="WP_005793204.1">
    <property type="nucleotide sequence ID" value="NZ_ACQT01000007.1"/>
</dbReference>
<evidence type="ECO:0000313" key="5">
    <source>
        <dbReference type="EMBL" id="EER61924.1"/>
    </source>
</evidence>
<comment type="cofactor">
    <cofactor evidence="1">
        <name>Zn(2+)</name>
        <dbReference type="ChEBI" id="CHEBI:29105"/>
    </cofactor>
    <text evidence="1">Binds 1 zinc ion per subunit.</text>
</comment>
<feature type="domain" description="DUF2172" evidence="2">
    <location>
        <begin position="71"/>
        <end position="161"/>
    </location>
</feature>
<dbReference type="EMBL" id="ACQT01000007">
    <property type="protein sequence ID" value="EER61924.1"/>
    <property type="molecule type" value="Genomic_DNA"/>
</dbReference>
<keyword evidence="1" id="KW-0479">Metal-binding</keyword>
<accession>C5T0W6</accession>
<dbReference type="Gene3D" id="3.50.30.90">
    <property type="match status" value="1"/>
</dbReference>